<reference evidence="4" key="1">
    <citation type="submission" date="2016-10" db="EMBL/GenBank/DDBJ databases">
        <authorList>
            <person name="Varghese N."/>
            <person name="Submissions S."/>
        </authorList>
    </citation>
    <scope>NUCLEOTIDE SEQUENCE [LARGE SCALE GENOMIC DNA]</scope>
    <source>
        <strain evidence="4">GAS369</strain>
    </source>
</reference>
<gene>
    <name evidence="3" type="ORF">SAMN05444158_7348</name>
</gene>
<dbReference type="EMBL" id="LT629750">
    <property type="protein sequence ID" value="SDT59479.1"/>
    <property type="molecule type" value="Genomic_DNA"/>
</dbReference>
<evidence type="ECO:0000313" key="3">
    <source>
        <dbReference type="EMBL" id="SDT59479.1"/>
    </source>
</evidence>
<proteinExistence type="predicted"/>
<feature type="compositionally biased region" description="Polar residues" evidence="1">
    <location>
        <begin position="194"/>
        <end position="207"/>
    </location>
</feature>
<feature type="region of interest" description="Disordered" evidence="1">
    <location>
        <begin position="138"/>
        <end position="160"/>
    </location>
</feature>
<accession>A0A1H2BNI4</accession>
<evidence type="ECO:0000256" key="1">
    <source>
        <dbReference type="SAM" id="MobiDB-lite"/>
    </source>
</evidence>
<name>A0A1H2BNI4_9BRAD</name>
<organism evidence="3 4">
    <name type="scientific">Bradyrhizobium canariense</name>
    <dbReference type="NCBI Taxonomy" id="255045"/>
    <lineage>
        <taxon>Bacteria</taxon>
        <taxon>Pseudomonadati</taxon>
        <taxon>Pseudomonadota</taxon>
        <taxon>Alphaproteobacteria</taxon>
        <taxon>Hyphomicrobiales</taxon>
        <taxon>Nitrobacteraceae</taxon>
        <taxon>Bradyrhizobium</taxon>
    </lineage>
</organism>
<evidence type="ECO:0000313" key="4">
    <source>
        <dbReference type="Proteomes" id="UP000243904"/>
    </source>
</evidence>
<keyword evidence="4" id="KW-1185">Reference proteome</keyword>
<feature type="region of interest" description="Disordered" evidence="1">
    <location>
        <begin position="184"/>
        <end position="207"/>
    </location>
</feature>
<dbReference type="AlphaFoldDB" id="A0A1H2BNI4"/>
<dbReference type="RefSeq" id="WP_146690784.1">
    <property type="nucleotide sequence ID" value="NZ_LT629750.1"/>
</dbReference>
<sequence>MIVRFAAKFLLGAALLMPAQFANAQTPGQNAPLPVSVVSDFMANPNQTLAQNGPQLTKLVRELLASDKNTLNPLIALLKLASPDQQTAIADGLAQAAKAYASNDPAFANQVQQSVAATGIPDVIKQYASIAGDTGTASTGGGGAAGGGGPNVAGAPTGGSNTGAFTGGNNFAANTTPNLLNGGSLGGANFSSFTPGSNTTTTSVSPQ</sequence>
<feature type="signal peptide" evidence="2">
    <location>
        <begin position="1"/>
        <end position="24"/>
    </location>
</feature>
<feature type="compositionally biased region" description="Low complexity" evidence="1">
    <location>
        <begin position="184"/>
        <end position="193"/>
    </location>
</feature>
<protein>
    <submittedName>
        <fullName evidence="3">Uncharacterized protein</fullName>
    </submittedName>
</protein>
<evidence type="ECO:0000256" key="2">
    <source>
        <dbReference type="SAM" id="SignalP"/>
    </source>
</evidence>
<dbReference type="Proteomes" id="UP000243904">
    <property type="component" value="Chromosome I"/>
</dbReference>
<keyword evidence="2" id="KW-0732">Signal</keyword>
<feature type="chain" id="PRO_5009270214" evidence="2">
    <location>
        <begin position="25"/>
        <end position="207"/>
    </location>
</feature>